<evidence type="ECO:0000256" key="10">
    <source>
        <dbReference type="ARBA" id="ARBA00048567"/>
    </source>
</evidence>
<evidence type="ECO:0000256" key="1">
    <source>
        <dbReference type="ARBA" id="ARBA00004842"/>
    </source>
</evidence>
<dbReference type="InterPro" id="IPR031322">
    <property type="entry name" value="Shikimate/glucono_kinase"/>
</dbReference>
<comment type="caution">
    <text evidence="12">The sequence shown here is derived from an EMBL/GenBank/DDBJ whole genome shotgun (WGS) entry which is preliminary data.</text>
</comment>
<comment type="similarity">
    <text evidence="2 11">Belongs to the shikimate kinase family.</text>
</comment>
<dbReference type="eggNOG" id="COG0703">
    <property type="taxonomic scope" value="Bacteria"/>
</dbReference>
<keyword evidence="9 11" id="KW-0057">Aromatic amino acid biosynthesis</keyword>
<dbReference type="AlphaFoldDB" id="F3L022"/>
<sequence length="170" mass="18911">MALIVLVGPMGAGKTTVGTLLAKKLRLPFKDSDAEIEARTGADIPWIFDVEGEQGFRDRETQVLKDLLAMPEGVIATGGGIVMREENRVLLKPVQVVYLRASLNEQLRRTANDRKRPLLQTENPRAVLERLMTIRDPLYRDIATQIIETDGANSRSIATKLARQYGDQAL</sequence>
<dbReference type="GO" id="GO:0008652">
    <property type="term" value="P:amino acid biosynthetic process"/>
    <property type="evidence" value="ECO:0007669"/>
    <property type="project" value="UniProtKB-KW"/>
</dbReference>
<proteinExistence type="inferred from homology"/>
<comment type="cofactor">
    <cofactor evidence="11">
        <name>Mg(2+)</name>
        <dbReference type="ChEBI" id="CHEBI:18420"/>
    </cofactor>
    <text evidence="11">Binds 1 Mg(2+) ion per subunit.</text>
</comment>
<dbReference type="PRINTS" id="PR01100">
    <property type="entry name" value="SHIKIMTKNASE"/>
</dbReference>
<keyword evidence="7 11" id="KW-0418">Kinase</keyword>
<reference evidence="12 13" key="1">
    <citation type="journal article" date="2011" name="J. Bacteriol.">
        <title>Genome sequence of strain IMCC3088, a proteorhodopsin-containing marine bacterium belonging to the OM60/NOR5 clade.</title>
        <authorList>
            <person name="Jang Y."/>
            <person name="Oh H.M."/>
            <person name="Kang I."/>
            <person name="Lee K."/>
            <person name="Yang S.J."/>
            <person name="Cho J.C."/>
        </authorList>
    </citation>
    <scope>NUCLEOTIDE SEQUENCE [LARGE SCALE GENOMIC DNA]</scope>
    <source>
        <strain evidence="12 13">IMCC3088</strain>
    </source>
</reference>
<dbReference type="GO" id="GO:0000287">
    <property type="term" value="F:magnesium ion binding"/>
    <property type="evidence" value="ECO:0007669"/>
    <property type="project" value="UniProtKB-UniRule"/>
</dbReference>
<organism evidence="12 13">
    <name type="scientific">Aequoribacter fuscus</name>
    <dbReference type="NCBI Taxonomy" id="2518989"/>
    <lineage>
        <taxon>Bacteria</taxon>
        <taxon>Pseudomonadati</taxon>
        <taxon>Pseudomonadota</taxon>
        <taxon>Gammaproteobacteria</taxon>
        <taxon>Cellvibrionales</taxon>
        <taxon>Halieaceae</taxon>
        <taxon>Aequoribacter</taxon>
    </lineage>
</organism>
<keyword evidence="11" id="KW-0479">Metal-binding</keyword>
<dbReference type="PANTHER" id="PTHR21087:SF16">
    <property type="entry name" value="SHIKIMATE KINASE 1, CHLOROPLASTIC"/>
    <property type="match status" value="1"/>
</dbReference>
<evidence type="ECO:0000256" key="6">
    <source>
        <dbReference type="ARBA" id="ARBA00022741"/>
    </source>
</evidence>
<keyword evidence="5 11" id="KW-0808">Transferase</keyword>
<dbReference type="SUPFAM" id="SSF52540">
    <property type="entry name" value="P-loop containing nucleoside triphosphate hydrolases"/>
    <property type="match status" value="1"/>
</dbReference>
<dbReference type="GO" id="GO:0009073">
    <property type="term" value="P:aromatic amino acid family biosynthetic process"/>
    <property type="evidence" value="ECO:0007669"/>
    <property type="project" value="UniProtKB-KW"/>
</dbReference>
<evidence type="ECO:0000256" key="4">
    <source>
        <dbReference type="ARBA" id="ARBA00022605"/>
    </source>
</evidence>
<evidence type="ECO:0000256" key="7">
    <source>
        <dbReference type="ARBA" id="ARBA00022777"/>
    </source>
</evidence>
<feature type="binding site" evidence="11">
    <location>
        <position position="135"/>
    </location>
    <ligand>
        <name>substrate</name>
    </ligand>
</feature>
<comment type="subcellular location">
    <subcellularLocation>
        <location evidence="11">Cytoplasm</location>
    </subcellularLocation>
</comment>
<keyword evidence="11" id="KW-0963">Cytoplasm</keyword>
<comment type="function">
    <text evidence="11">Catalyzes the specific phosphorylation of the 3-hydroxyl group of shikimic acid using ATP as a cosubstrate.</text>
</comment>
<dbReference type="InterPro" id="IPR023000">
    <property type="entry name" value="Shikimate_kinase_CS"/>
</dbReference>
<comment type="subunit">
    <text evidence="11">Monomer.</text>
</comment>
<evidence type="ECO:0000256" key="2">
    <source>
        <dbReference type="ARBA" id="ARBA00006997"/>
    </source>
</evidence>
<evidence type="ECO:0000256" key="8">
    <source>
        <dbReference type="ARBA" id="ARBA00022840"/>
    </source>
</evidence>
<evidence type="ECO:0000256" key="9">
    <source>
        <dbReference type="ARBA" id="ARBA00023141"/>
    </source>
</evidence>
<dbReference type="EMBL" id="AEIG01000017">
    <property type="protein sequence ID" value="EGG30308.1"/>
    <property type="molecule type" value="Genomic_DNA"/>
</dbReference>
<feature type="binding site" evidence="11">
    <location>
        <position position="33"/>
    </location>
    <ligand>
        <name>substrate</name>
    </ligand>
</feature>
<dbReference type="HAMAP" id="MF_00109">
    <property type="entry name" value="Shikimate_kinase"/>
    <property type="match status" value="1"/>
</dbReference>
<dbReference type="Proteomes" id="UP000005615">
    <property type="component" value="Unassembled WGS sequence"/>
</dbReference>
<dbReference type="GO" id="GO:0005829">
    <property type="term" value="C:cytosol"/>
    <property type="evidence" value="ECO:0007669"/>
    <property type="project" value="TreeGrafter"/>
</dbReference>
<gene>
    <name evidence="11" type="primary">aroK</name>
    <name evidence="12" type="ORF">IMCC3088_674</name>
</gene>
<comment type="catalytic activity">
    <reaction evidence="10 11">
        <text>shikimate + ATP = 3-phosphoshikimate + ADP + H(+)</text>
        <dbReference type="Rhea" id="RHEA:13121"/>
        <dbReference type="ChEBI" id="CHEBI:15378"/>
        <dbReference type="ChEBI" id="CHEBI:30616"/>
        <dbReference type="ChEBI" id="CHEBI:36208"/>
        <dbReference type="ChEBI" id="CHEBI:145989"/>
        <dbReference type="ChEBI" id="CHEBI:456216"/>
        <dbReference type="EC" id="2.7.1.71"/>
    </reaction>
</comment>
<feature type="binding site" evidence="11">
    <location>
        <position position="79"/>
    </location>
    <ligand>
        <name>substrate</name>
    </ligand>
</feature>
<protein>
    <recommendedName>
        <fullName evidence="3 11">Shikimate kinase</fullName>
        <shortName evidence="11">SK</shortName>
        <ecNumber evidence="3 11">2.7.1.71</ecNumber>
    </recommendedName>
</protein>
<keyword evidence="6 11" id="KW-0547">Nucleotide-binding</keyword>
<comment type="caution">
    <text evidence="11">Lacks conserved residue(s) required for the propagation of feature annotation.</text>
</comment>
<comment type="pathway">
    <text evidence="1 11">Metabolic intermediate biosynthesis; chorismate biosynthesis; chorismate from D-erythrose 4-phosphate and phosphoenolpyruvate: step 5/7.</text>
</comment>
<dbReference type="CDD" id="cd00464">
    <property type="entry name" value="SK"/>
    <property type="match status" value="1"/>
</dbReference>
<keyword evidence="4 11" id="KW-0028">Amino-acid biosynthesis</keyword>
<dbReference type="InterPro" id="IPR000623">
    <property type="entry name" value="Shikimate_kinase/TSH1"/>
</dbReference>
<keyword evidence="13" id="KW-1185">Reference proteome</keyword>
<feature type="binding site" evidence="11">
    <location>
        <begin position="11"/>
        <end position="16"/>
    </location>
    <ligand>
        <name>ATP</name>
        <dbReference type="ChEBI" id="CHEBI:30616"/>
    </ligand>
</feature>
<dbReference type="UniPathway" id="UPA00053">
    <property type="reaction ID" value="UER00088"/>
</dbReference>
<dbReference type="Gene3D" id="3.40.50.300">
    <property type="entry name" value="P-loop containing nucleotide triphosphate hydrolases"/>
    <property type="match status" value="1"/>
</dbReference>
<feature type="binding site" evidence="11">
    <location>
        <position position="57"/>
    </location>
    <ligand>
        <name>substrate</name>
    </ligand>
</feature>
<evidence type="ECO:0000256" key="11">
    <source>
        <dbReference type="HAMAP-Rule" id="MF_00109"/>
    </source>
</evidence>
<dbReference type="RefSeq" id="WP_009575017.1">
    <property type="nucleotide sequence ID" value="NZ_AEIG01000017.1"/>
</dbReference>
<evidence type="ECO:0000313" key="13">
    <source>
        <dbReference type="Proteomes" id="UP000005615"/>
    </source>
</evidence>
<evidence type="ECO:0000256" key="3">
    <source>
        <dbReference type="ARBA" id="ARBA00012154"/>
    </source>
</evidence>
<evidence type="ECO:0000256" key="5">
    <source>
        <dbReference type="ARBA" id="ARBA00022679"/>
    </source>
</evidence>
<dbReference type="GO" id="GO:0009423">
    <property type="term" value="P:chorismate biosynthetic process"/>
    <property type="evidence" value="ECO:0007669"/>
    <property type="project" value="UniProtKB-UniRule"/>
</dbReference>
<dbReference type="PROSITE" id="PS01128">
    <property type="entry name" value="SHIKIMATE_KINASE"/>
    <property type="match status" value="1"/>
</dbReference>
<keyword evidence="11" id="KW-0460">Magnesium</keyword>
<dbReference type="GO" id="GO:0004765">
    <property type="term" value="F:shikimate kinase activity"/>
    <property type="evidence" value="ECO:0007669"/>
    <property type="project" value="UniProtKB-UniRule"/>
</dbReference>
<dbReference type="STRING" id="2518989.IMCC3088_674"/>
<dbReference type="Pfam" id="PF01202">
    <property type="entry name" value="SKI"/>
    <property type="match status" value="1"/>
</dbReference>
<feature type="binding site" evidence="11">
    <location>
        <position position="15"/>
    </location>
    <ligand>
        <name>Mg(2+)</name>
        <dbReference type="ChEBI" id="CHEBI:18420"/>
    </ligand>
</feature>
<dbReference type="GO" id="GO:0005524">
    <property type="term" value="F:ATP binding"/>
    <property type="evidence" value="ECO:0007669"/>
    <property type="project" value="UniProtKB-UniRule"/>
</dbReference>
<dbReference type="InterPro" id="IPR027417">
    <property type="entry name" value="P-loop_NTPase"/>
</dbReference>
<evidence type="ECO:0000313" key="12">
    <source>
        <dbReference type="EMBL" id="EGG30308.1"/>
    </source>
</evidence>
<keyword evidence="8 11" id="KW-0067">ATP-binding</keyword>
<feature type="binding site" evidence="11">
    <location>
        <position position="116"/>
    </location>
    <ligand>
        <name>ATP</name>
        <dbReference type="ChEBI" id="CHEBI:30616"/>
    </ligand>
</feature>
<dbReference type="OrthoDB" id="9800332at2"/>
<name>F3L022_9GAMM</name>
<accession>F3L022</accession>
<dbReference type="EC" id="2.7.1.71" evidence="3 11"/>
<dbReference type="PANTHER" id="PTHR21087">
    <property type="entry name" value="SHIKIMATE KINASE"/>
    <property type="match status" value="1"/>
</dbReference>